<gene>
    <name evidence="2" type="ORF">SAMN04515671_0489</name>
</gene>
<proteinExistence type="predicted"/>
<dbReference type="STRING" id="1090615.SAMN04515671_0489"/>
<name>A0A1H0IFU3_9ACTN</name>
<reference evidence="2 3" key="1">
    <citation type="submission" date="2016-10" db="EMBL/GenBank/DDBJ databases">
        <authorList>
            <person name="de Groot N.N."/>
        </authorList>
    </citation>
    <scope>NUCLEOTIDE SEQUENCE [LARGE SCALE GENOMIC DNA]</scope>
    <source>
        <strain evidence="3">P4-7,KCTC 19426,CECT 7604</strain>
    </source>
</reference>
<sequence>MTYLPAPYESARQDDLPAALAAGLTVTVAGISSWILGRWSYDHGRALIDQIRANQGTTLPKYVLIPTVGWGAAVLLMVIGSVLLAFRLGRGVLVLGAMIAIATTAVAQFSYHYGSSVAIPQWSLYWGAVVVFAVAVLPATGRWVTAVGAAKPAFPPSATYLPT</sequence>
<keyword evidence="1" id="KW-0472">Membrane</keyword>
<keyword evidence="1" id="KW-1133">Transmembrane helix</keyword>
<feature type="transmembrane region" description="Helical" evidence="1">
    <location>
        <begin position="20"/>
        <end position="41"/>
    </location>
</feature>
<dbReference type="EMBL" id="LT629710">
    <property type="protein sequence ID" value="SDO30278.1"/>
    <property type="molecule type" value="Genomic_DNA"/>
</dbReference>
<feature type="transmembrane region" description="Helical" evidence="1">
    <location>
        <begin position="92"/>
        <end position="111"/>
    </location>
</feature>
<keyword evidence="3" id="KW-1185">Reference proteome</keyword>
<evidence type="ECO:0000256" key="1">
    <source>
        <dbReference type="SAM" id="Phobius"/>
    </source>
</evidence>
<feature type="transmembrane region" description="Helical" evidence="1">
    <location>
        <begin position="123"/>
        <end position="144"/>
    </location>
</feature>
<organism evidence="2 3">
    <name type="scientific">Nakamurella panacisegetis</name>
    <dbReference type="NCBI Taxonomy" id="1090615"/>
    <lineage>
        <taxon>Bacteria</taxon>
        <taxon>Bacillati</taxon>
        <taxon>Actinomycetota</taxon>
        <taxon>Actinomycetes</taxon>
        <taxon>Nakamurellales</taxon>
        <taxon>Nakamurellaceae</taxon>
        <taxon>Nakamurella</taxon>
    </lineage>
</organism>
<dbReference type="RefSeq" id="WP_090474424.1">
    <property type="nucleotide sequence ID" value="NZ_LT629710.1"/>
</dbReference>
<protein>
    <submittedName>
        <fullName evidence="2">Uncharacterized protein</fullName>
    </submittedName>
</protein>
<keyword evidence="1" id="KW-0812">Transmembrane</keyword>
<evidence type="ECO:0000313" key="3">
    <source>
        <dbReference type="Proteomes" id="UP000198741"/>
    </source>
</evidence>
<dbReference type="AlphaFoldDB" id="A0A1H0IFU3"/>
<dbReference type="Proteomes" id="UP000198741">
    <property type="component" value="Chromosome I"/>
</dbReference>
<evidence type="ECO:0000313" key="2">
    <source>
        <dbReference type="EMBL" id="SDO30278.1"/>
    </source>
</evidence>
<accession>A0A1H0IFU3</accession>
<feature type="transmembrane region" description="Helical" evidence="1">
    <location>
        <begin position="62"/>
        <end position="86"/>
    </location>
</feature>